<evidence type="ECO:0000256" key="9">
    <source>
        <dbReference type="SAM" id="SignalP"/>
    </source>
</evidence>
<evidence type="ECO:0000256" key="2">
    <source>
        <dbReference type="ARBA" id="ARBA00022617"/>
    </source>
</evidence>
<evidence type="ECO:0000256" key="3">
    <source>
        <dbReference type="ARBA" id="ARBA00022723"/>
    </source>
</evidence>
<keyword evidence="12" id="KW-1185">Reference proteome</keyword>
<keyword evidence="3 8" id="KW-0479">Metal-binding</keyword>
<feature type="chain" id="PRO_5045129237" evidence="9">
    <location>
        <begin position="23"/>
        <end position="333"/>
    </location>
</feature>
<dbReference type="RefSeq" id="WP_222508990.1">
    <property type="nucleotide sequence ID" value="NZ_JAHVJA010000007.1"/>
</dbReference>
<keyword evidence="7 8" id="KW-0408">Iron</keyword>
<evidence type="ECO:0000259" key="10">
    <source>
        <dbReference type="PROSITE" id="PS51007"/>
    </source>
</evidence>
<dbReference type="InterPro" id="IPR036909">
    <property type="entry name" value="Cyt_c-like_dom_sf"/>
</dbReference>
<evidence type="ECO:0000256" key="8">
    <source>
        <dbReference type="PROSITE-ProRule" id="PRU00433"/>
    </source>
</evidence>
<dbReference type="InterPro" id="IPR009056">
    <property type="entry name" value="Cyt_c-like_dom"/>
</dbReference>
<comment type="subcellular location">
    <subcellularLocation>
        <location evidence="1">Periplasm</location>
    </subcellularLocation>
</comment>
<dbReference type="InterPro" id="IPR026259">
    <property type="entry name" value="MauG/Cytc_peroxidase"/>
</dbReference>
<dbReference type="Pfam" id="PF03150">
    <property type="entry name" value="CCP_MauG"/>
    <property type="match status" value="1"/>
</dbReference>
<dbReference type="Pfam" id="PF00034">
    <property type="entry name" value="Cytochrom_C"/>
    <property type="match status" value="1"/>
</dbReference>
<gene>
    <name evidence="11" type="ORF">KUV26_15560</name>
</gene>
<dbReference type="InterPro" id="IPR004852">
    <property type="entry name" value="Di-haem_cyt_c_peroxidsae"/>
</dbReference>
<reference evidence="11 12" key="1">
    <citation type="submission" date="2021-06" db="EMBL/GenBank/DDBJ databases">
        <title>50 bacteria genomes isolated from Dapeng, Shenzhen, China.</title>
        <authorList>
            <person name="Zheng W."/>
            <person name="Yu S."/>
            <person name="Huang Y."/>
        </authorList>
    </citation>
    <scope>NUCLEOTIDE SEQUENCE [LARGE SCALE GENOMIC DNA]</scope>
    <source>
        <strain evidence="11 12">DP1N14-2</strain>
    </source>
</reference>
<feature type="signal peptide" evidence="9">
    <location>
        <begin position="1"/>
        <end position="22"/>
    </location>
</feature>
<evidence type="ECO:0000256" key="5">
    <source>
        <dbReference type="ARBA" id="ARBA00022764"/>
    </source>
</evidence>
<comment type="caution">
    <text evidence="11">The sequence shown here is derived from an EMBL/GenBank/DDBJ whole genome shotgun (WGS) entry which is preliminary data.</text>
</comment>
<feature type="domain" description="Cytochrome c" evidence="10">
    <location>
        <begin position="199"/>
        <end position="319"/>
    </location>
</feature>
<evidence type="ECO:0000256" key="7">
    <source>
        <dbReference type="ARBA" id="ARBA00023004"/>
    </source>
</evidence>
<dbReference type="EMBL" id="JAHVJA010000007">
    <property type="protein sequence ID" value="MBY6140855.1"/>
    <property type="molecule type" value="Genomic_DNA"/>
</dbReference>
<evidence type="ECO:0000256" key="4">
    <source>
        <dbReference type="ARBA" id="ARBA00022729"/>
    </source>
</evidence>
<dbReference type="PANTHER" id="PTHR30600:SF10">
    <property type="entry name" value="BLL6722 PROTEIN"/>
    <property type="match status" value="1"/>
</dbReference>
<proteinExistence type="predicted"/>
<accession>A0ABS7NI69</accession>
<sequence length="333" mass="35844">MRWNTAAAAALSLLVWTVQSLAQTAGLEAFQRPERVPFPASAPYSREVATLGKMLFFDPRLSSGQNISCSSCHNPSFGWEVPVPKAMGAAGTPVRRHAPTLLNAAWITPLLWDGRAASLEEQAIGPITAGDKMNATFSGITERLSAVRDYRLWFERLFPGKGIRKETVLTALATYQRTIVSGVASFDRWVEGDETAVSNAAKRGFALFTGRANCVSCHAGWMFTDNRLYDIGLQASDPGSGELEPPGKGQIHRFKTPGLRNISLRAPYMHDGSLASLEEVIRHYAAGGAAAPGRTPDIEGFAITGDEIADLIAFLETLTDTGTNVPSPILPAN</sequence>
<keyword evidence="6" id="KW-0560">Oxidoreductase</keyword>
<evidence type="ECO:0000313" key="11">
    <source>
        <dbReference type="EMBL" id="MBY6140855.1"/>
    </source>
</evidence>
<keyword evidence="4 9" id="KW-0732">Signal</keyword>
<dbReference type="Gene3D" id="1.10.760.10">
    <property type="entry name" value="Cytochrome c-like domain"/>
    <property type="match status" value="2"/>
</dbReference>
<evidence type="ECO:0000256" key="1">
    <source>
        <dbReference type="ARBA" id="ARBA00004418"/>
    </source>
</evidence>
<dbReference type="SUPFAM" id="SSF46626">
    <property type="entry name" value="Cytochrome c"/>
    <property type="match status" value="2"/>
</dbReference>
<dbReference type="Proteomes" id="UP000766629">
    <property type="component" value="Unassembled WGS sequence"/>
</dbReference>
<evidence type="ECO:0000256" key="6">
    <source>
        <dbReference type="ARBA" id="ARBA00023002"/>
    </source>
</evidence>
<dbReference type="PIRSF" id="PIRSF000294">
    <property type="entry name" value="Cytochrome-c_peroxidase"/>
    <property type="match status" value="1"/>
</dbReference>
<dbReference type="PANTHER" id="PTHR30600">
    <property type="entry name" value="CYTOCHROME C PEROXIDASE-RELATED"/>
    <property type="match status" value="1"/>
</dbReference>
<feature type="domain" description="Cytochrome c" evidence="10">
    <location>
        <begin position="47"/>
        <end position="148"/>
    </location>
</feature>
<name>A0ABS7NI69_9RHOB</name>
<evidence type="ECO:0000313" key="12">
    <source>
        <dbReference type="Proteomes" id="UP000766629"/>
    </source>
</evidence>
<keyword evidence="5" id="KW-0574">Periplasm</keyword>
<dbReference type="PROSITE" id="PS51007">
    <property type="entry name" value="CYTC"/>
    <property type="match status" value="2"/>
</dbReference>
<keyword evidence="2 8" id="KW-0349">Heme</keyword>
<protein>
    <submittedName>
        <fullName evidence="11">C-type cytochrome</fullName>
    </submittedName>
</protein>
<organism evidence="11 12">
    <name type="scientific">Leisingera daeponensis</name>
    <dbReference type="NCBI Taxonomy" id="405746"/>
    <lineage>
        <taxon>Bacteria</taxon>
        <taxon>Pseudomonadati</taxon>
        <taxon>Pseudomonadota</taxon>
        <taxon>Alphaproteobacteria</taxon>
        <taxon>Rhodobacterales</taxon>
        <taxon>Roseobacteraceae</taxon>
        <taxon>Leisingera</taxon>
    </lineage>
</organism>
<dbReference type="InterPro" id="IPR051395">
    <property type="entry name" value="Cytochrome_c_Peroxidase/MauG"/>
</dbReference>